<evidence type="ECO:0000256" key="9">
    <source>
        <dbReference type="ARBA" id="ARBA00023134"/>
    </source>
</evidence>
<dbReference type="InterPro" id="IPR020006">
    <property type="entry name" value="FlhF"/>
</dbReference>
<dbReference type="Gene3D" id="3.40.50.300">
    <property type="entry name" value="P-loop containing nucleotide triphosphate hydrolases"/>
    <property type="match status" value="1"/>
</dbReference>
<dbReference type="GO" id="GO:0005525">
    <property type="term" value="F:GTP binding"/>
    <property type="evidence" value="ECO:0007669"/>
    <property type="project" value="UniProtKB-UniRule"/>
</dbReference>
<evidence type="ECO:0000256" key="6">
    <source>
        <dbReference type="ARBA" id="ARBA00022741"/>
    </source>
</evidence>
<dbReference type="Pfam" id="PF00448">
    <property type="entry name" value="SRP54"/>
    <property type="match status" value="1"/>
</dbReference>
<evidence type="ECO:0000256" key="7">
    <source>
        <dbReference type="ARBA" id="ARBA00022795"/>
    </source>
</evidence>
<evidence type="ECO:0000256" key="5">
    <source>
        <dbReference type="ARBA" id="ARBA00022475"/>
    </source>
</evidence>
<dbReference type="GO" id="GO:0006614">
    <property type="term" value="P:SRP-dependent cotranslational protein targeting to membrane"/>
    <property type="evidence" value="ECO:0007669"/>
    <property type="project" value="UniProtKB-UniRule"/>
</dbReference>
<dbReference type="InterPro" id="IPR000897">
    <property type="entry name" value="SRP54_GTPase_dom"/>
</dbReference>
<dbReference type="Gene3D" id="1.20.120.1380">
    <property type="entry name" value="Flagellar FlhF biosynthesis protein, N domain"/>
    <property type="match status" value="1"/>
</dbReference>
<dbReference type="RefSeq" id="WP_043663193.1">
    <property type="nucleotide sequence ID" value="NZ_JSEG01000006.1"/>
</dbReference>
<evidence type="ECO:0000256" key="14">
    <source>
        <dbReference type="SAM" id="Coils"/>
    </source>
</evidence>
<keyword evidence="6" id="KW-0547">Nucleotide-binding</keyword>
<keyword evidence="11" id="KW-1006">Bacterial flagellum protein export</keyword>
<organism evidence="17 18">
    <name type="scientific">Clostridium butyricum</name>
    <dbReference type="NCBI Taxonomy" id="1492"/>
    <lineage>
        <taxon>Bacteria</taxon>
        <taxon>Bacillati</taxon>
        <taxon>Bacillota</taxon>
        <taxon>Clostridia</taxon>
        <taxon>Eubacteriales</taxon>
        <taxon>Clostridiaceae</taxon>
        <taxon>Clostridium</taxon>
    </lineage>
</organism>
<dbReference type="InterPro" id="IPR027417">
    <property type="entry name" value="P-loop_NTPase"/>
</dbReference>
<dbReference type="GO" id="GO:0005886">
    <property type="term" value="C:plasma membrane"/>
    <property type="evidence" value="ECO:0007669"/>
    <property type="project" value="UniProtKB-SubCell"/>
</dbReference>
<dbReference type="CDD" id="cd17873">
    <property type="entry name" value="FlhF"/>
    <property type="match status" value="1"/>
</dbReference>
<dbReference type="GO" id="GO:0044781">
    <property type="term" value="P:bacterial-type flagellum organization"/>
    <property type="evidence" value="ECO:0007669"/>
    <property type="project" value="UniProtKB-UniRule"/>
</dbReference>
<keyword evidence="5" id="KW-1003">Cell membrane</keyword>
<keyword evidence="10" id="KW-0472">Membrane</keyword>
<proteinExistence type="inferred from homology"/>
<name>A0A0A6PZ90_CLOBU</name>
<evidence type="ECO:0000256" key="1">
    <source>
        <dbReference type="ARBA" id="ARBA00004413"/>
    </source>
</evidence>
<evidence type="ECO:0000256" key="8">
    <source>
        <dbReference type="ARBA" id="ARBA00022927"/>
    </source>
</evidence>
<dbReference type="PANTHER" id="PTHR43134:SF3">
    <property type="entry name" value="FLAGELLAR BIOSYNTHESIS PROTEIN FLHF"/>
    <property type="match status" value="1"/>
</dbReference>
<dbReference type="SMART" id="SM00382">
    <property type="entry name" value="AAA"/>
    <property type="match status" value="1"/>
</dbReference>
<evidence type="ECO:0000256" key="13">
    <source>
        <dbReference type="NCBIfam" id="TIGR03499"/>
    </source>
</evidence>
<evidence type="ECO:0000256" key="4">
    <source>
        <dbReference type="ARBA" id="ARBA00022448"/>
    </source>
</evidence>
<dbReference type="SUPFAM" id="SSF52540">
    <property type="entry name" value="P-loop containing nucleoside triphosphate hydrolases"/>
    <property type="match status" value="1"/>
</dbReference>
<evidence type="ECO:0000256" key="3">
    <source>
        <dbReference type="ARBA" id="ARBA00014919"/>
    </source>
</evidence>
<evidence type="ECO:0000313" key="18">
    <source>
        <dbReference type="Proteomes" id="UP000238081"/>
    </source>
</evidence>
<comment type="caution">
    <text evidence="17">The sequence shown here is derived from an EMBL/GenBank/DDBJ whole genome shotgun (WGS) entry which is preliminary data.</text>
</comment>
<keyword evidence="17" id="KW-0282">Flagellum</keyword>
<gene>
    <name evidence="17" type="ORF">AWN73_03010</name>
</gene>
<dbReference type="GO" id="GO:0005047">
    <property type="term" value="F:signal recognition particle binding"/>
    <property type="evidence" value="ECO:0007669"/>
    <property type="project" value="TreeGrafter"/>
</dbReference>
<keyword evidence="7" id="KW-1005">Bacterial flagellum biogenesis</keyword>
<protein>
    <recommendedName>
        <fullName evidence="3 13">Flagellar biosynthesis protein FlhF</fullName>
    </recommendedName>
</protein>
<comment type="similarity">
    <text evidence="2">Belongs to the GTP-binding SRP family.</text>
</comment>
<keyword evidence="8" id="KW-0653">Protein transport</keyword>
<dbReference type="InterPro" id="IPR003593">
    <property type="entry name" value="AAA+_ATPase"/>
</dbReference>
<keyword evidence="17" id="KW-0969">Cilium</keyword>
<accession>A0A0A6PZ90</accession>
<feature type="domain" description="SRP54-type proteins GTP-binding" evidence="16">
    <location>
        <begin position="252"/>
        <end position="443"/>
    </location>
</feature>
<keyword evidence="17" id="KW-0966">Cell projection</keyword>
<feature type="coiled-coil region" evidence="14">
    <location>
        <begin position="158"/>
        <end position="185"/>
    </location>
</feature>
<evidence type="ECO:0000313" key="17">
    <source>
        <dbReference type="EMBL" id="PPV14697.1"/>
    </source>
</evidence>
<keyword evidence="9" id="KW-0342">GTP-binding</keyword>
<sequence>MIIKKYLVKSINEAMSKIRYELGKDAIIISQRKVRKSGFAGLFSGKLIEVTAAVESSVNEEKKDESHKQNIITEEDEFKKSIESIKKLMENEITVTQTKEKPSELNNRIKEHNDNVEKEKQGSIIDSLVDFEDNGSKIIQNDIYRKNSLNSNNYELSVEAVHKEVEELKTLINKVIENKNDISEDIDESVEEDNLLNLDSLKERLNNLDIDENFYEDIINMALDYKDEDVSETEILRDIFERDILVTNKRLNGKVVLVGPTGVGKTTTIAKLAGRLALVEKKKVGLITIDTYRIGAIEQLKTYAEIMNIPFKVVITIKEMENAIESMEDCDVVLIDTTGRSSKNTMQISELRAFVQKANPDHVNMVISATTKNKDIKGILKGYSELGYESVIVTKLDETTAYGSIYNISRNSNKPISFITIGQNVPDDIKLSTKEELTRFILGEETLC</sequence>
<keyword evidence="14" id="KW-0175">Coiled coil</keyword>
<reference evidence="17 18" key="1">
    <citation type="submission" date="2016-01" db="EMBL/GenBank/DDBJ databases">
        <title>Characterization of the Clostridium difficile lineages that are prevalent in Hong Kong and China.</title>
        <authorList>
            <person name="Kwok J.S.-L."/>
            <person name="Lam W.-Y."/>
            <person name="Ip M."/>
            <person name="Chan T.-F."/>
            <person name="Hawkey P.M."/>
            <person name="Tsui S.K.-W."/>
        </authorList>
    </citation>
    <scope>NUCLEOTIDE SEQUENCE [LARGE SCALE GENOMIC DNA]</scope>
    <source>
        <strain evidence="17 18">300064</strain>
    </source>
</reference>
<dbReference type="Proteomes" id="UP000238081">
    <property type="component" value="Unassembled WGS sequence"/>
</dbReference>
<evidence type="ECO:0000259" key="16">
    <source>
        <dbReference type="SMART" id="SM00962"/>
    </source>
</evidence>
<comment type="subcellular location">
    <subcellularLocation>
        <location evidence="1">Cell membrane</location>
        <topology evidence="1">Peripheral membrane protein</topology>
        <orientation evidence="1">Cytoplasmic side</orientation>
    </subcellularLocation>
</comment>
<keyword evidence="4" id="KW-0813">Transport</keyword>
<dbReference type="GO" id="GO:0015031">
    <property type="term" value="P:protein transport"/>
    <property type="evidence" value="ECO:0007669"/>
    <property type="project" value="UniProtKB-KW"/>
</dbReference>
<evidence type="ECO:0000256" key="11">
    <source>
        <dbReference type="ARBA" id="ARBA00023225"/>
    </source>
</evidence>
<dbReference type="SMART" id="SM00962">
    <property type="entry name" value="SRP54"/>
    <property type="match status" value="1"/>
</dbReference>
<dbReference type="GO" id="GO:0003924">
    <property type="term" value="F:GTPase activity"/>
    <property type="evidence" value="ECO:0007669"/>
    <property type="project" value="UniProtKB-UniRule"/>
</dbReference>
<evidence type="ECO:0000259" key="15">
    <source>
        <dbReference type="SMART" id="SM00382"/>
    </source>
</evidence>
<evidence type="ECO:0000256" key="10">
    <source>
        <dbReference type="ARBA" id="ARBA00023136"/>
    </source>
</evidence>
<feature type="domain" description="AAA+ ATPase" evidence="15">
    <location>
        <begin position="251"/>
        <end position="396"/>
    </location>
</feature>
<dbReference type="AlphaFoldDB" id="A0A0A6PZ90"/>
<dbReference type="EMBL" id="LRDH01000107">
    <property type="protein sequence ID" value="PPV14697.1"/>
    <property type="molecule type" value="Genomic_DNA"/>
</dbReference>
<dbReference type="PANTHER" id="PTHR43134">
    <property type="entry name" value="SIGNAL RECOGNITION PARTICLE RECEPTOR SUBUNIT ALPHA"/>
    <property type="match status" value="1"/>
</dbReference>
<dbReference type="NCBIfam" id="TIGR03499">
    <property type="entry name" value="FlhF"/>
    <property type="match status" value="1"/>
</dbReference>
<evidence type="ECO:0000256" key="2">
    <source>
        <dbReference type="ARBA" id="ARBA00008531"/>
    </source>
</evidence>
<evidence type="ECO:0000256" key="12">
    <source>
        <dbReference type="ARBA" id="ARBA00025337"/>
    </source>
</evidence>
<dbReference type="InterPro" id="IPR047040">
    <property type="entry name" value="FlhF__GTPase_dom"/>
</dbReference>
<dbReference type="FunFam" id="3.40.50.300:FF:000695">
    <property type="entry name" value="Flagellar biosynthesis regulator FlhF"/>
    <property type="match status" value="1"/>
</dbReference>
<comment type="function">
    <text evidence="12">Necessary for flagellar biosynthesis. May be involved in translocation of the flagellum.</text>
</comment>